<evidence type="ECO:0000313" key="1">
    <source>
        <dbReference type="EMBL" id="KWA77337.1"/>
    </source>
</evidence>
<name>A0A119J5G9_9BURK</name>
<reference evidence="2 4" key="2">
    <citation type="submission" date="2015-11" db="EMBL/GenBank/DDBJ databases">
        <authorList>
            <person name="Sahl J."/>
            <person name="Wagner D."/>
            <person name="Keim P."/>
        </authorList>
    </citation>
    <scope>NUCLEOTIDE SEQUENCE [LARGE SCALE GENOMIC DNA]</scope>
    <source>
        <strain evidence="2 4">MSMB1157</strain>
    </source>
</reference>
<evidence type="ECO:0000313" key="3">
    <source>
        <dbReference type="Proteomes" id="UP000060630"/>
    </source>
</evidence>
<gene>
    <name evidence="2" type="ORF">WK57_17880</name>
    <name evidence="1" type="ORF">WL29_34885</name>
</gene>
<dbReference type="AlphaFoldDB" id="A0A119J5G9"/>
<protein>
    <submittedName>
        <fullName evidence="1">Uncharacterized protein</fullName>
    </submittedName>
</protein>
<dbReference type="Proteomes" id="UP000070119">
    <property type="component" value="Unassembled WGS sequence"/>
</dbReference>
<dbReference type="RefSeq" id="WP_060182982.1">
    <property type="nucleotide sequence ID" value="NZ_LNJU01000003.1"/>
</dbReference>
<evidence type="ECO:0000313" key="2">
    <source>
        <dbReference type="EMBL" id="KWZ58373.1"/>
    </source>
</evidence>
<evidence type="ECO:0000313" key="4">
    <source>
        <dbReference type="Proteomes" id="UP000070119"/>
    </source>
</evidence>
<reference evidence="1 3" key="1">
    <citation type="submission" date="2015-11" db="EMBL/GenBank/DDBJ databases">
        <title>Expanding the genomic diversity of Burkholderia species for the development of highly accurate diagnostics.</title>
        <authorList>
            <person name="Sahl J."/>
            <person name="Keim P."/>
            <person name="Wagner D."/>
        </authorList>
    </citation>
    <scope>NUCLEOTIDE SEQUENCE [LARGE SCALE GENOMIC DNA]</scope>
    <source>
        <strain evidence="1 3">MSMB2087WGS</strain>
    </source>
</reference>
<dbReference type="Proteomes" id="UP000060630">
    <property type="component" value="Unassembled WGS sequence"/>
</dbReference>
<accession>A0A119J5G9</accession>
<organism evidence="1 3">
    <name type="scientific">Burkholderia ubonensis</name>
    <dbReference type="NCBI Taxonomy" id="101571"/>
    <lineage>
        <taxon>Bacteria</taxon>
        <taxon>Pseudomonadati</taxon>
        <taxon>Pseudomonadota</taxon>
        <taxon>Betaproteobacteria</taxon>
        <taxon>Burkholderiales</taxon>
        <taxon>Burkholderiaceae</taxon>
        <taxon>Burkholderia</taxon>
        <taxon>Burkholderia cepacia complex</taxon>
    </lineage>
</organism>
<proteinExistence type="predicted"/>
<dbReference type="EMBL" id="LPHD01000157">
    <property type="protein sequence ID" value="KWA77337.1"/>
    <property type="molecule type" value="Genomic_DNA"/>
</dbReference>
<comment type="caution">
    <text evidence="1">The sequence shown here is derived from an EMBL/GenBank/DDBJ whole genome shotgun (WGS) entry which is preliminary data.</text>
</comment>
<dbReference type="EMBL" id="LNJU01000003">
    <property type="protein sequence ID" value="KWZ58373.1"/>
    <property type="molecule type" value="Genomic_DNA"/>
</dbReference>
<sequence>MNSGGEGKEMRFLEGDVFRLSRTRQARVPGEVEPIWLAEGTFVTVAQVLGDWGYELEAFVHARCRHVLVTVSSHEIGELLTEA</sequence>